<evidence type="ECO:0000313" key="6">
    <source>
        <dbReference type="WBParaSite" id="BPAG_0000158001-mRNA-1"/>
    </source>
</evidence>
<reference evidence="4 5" key="2">
    <citation type="submission" date="2018-11" db="EMBL/GenBank/DDBJ databases">
        <authorList>
            <consortium name="Pathogen Informatics"/>
        </authorList>
    </citation>
    <scope>NUCLEOTIDE SEQUENCE [LARGE SCALE GENOMIC DNA]</scope>
</reference>
<evidence type="ECO:0000256" key="1">
    <source>
        <dbReference type="SAM" id="Coils"/>
    </source>
</evidence>
<name>A0A0N4T0E0_BRUPA</name>
<feature type="transmembrane region" description="Helical" evidence="3">
    <location>
        <begin position="53"/>
        <end position="77"/>
    </location>
</feature>
<proteinExistence type="predicted"/>
<keyword evidence="3" id="KW-1133">Transmembrane helix</keyword>
<keyword evidence="3" id="KW-0812">Transmembrane</keyword>
<protein>
    <submittedName>
        <fullName evidence="4 6">Uncharacterized protein</fullName>
    </submittedName>
</protein>
<organism evidence="6">
    <name type="scientific">Brugia pahangi</name>
    <name type="common">Filarial nematode worm</name>
    <dbReference type="NCBI Taxonomy" id="6280"/>
    <lineage>
        <taxon>Eukaryota</taxon>
        <taxon>Metazoa</taxon>
        <taxon>Ecdysozoa</taxon>
        <taxon>Nematoda</taxon>
        <taxon>Chromadorea</taxon>
        <taxon>Rhabditida</taxon>
        <taxon>Spirurina</taxon>
        <taxon>Spiruromorpha</taxon>
        <taxon>Filarioidea</taxon>
        <taxon>Onchocercidae</taxon>
        <taxon>Brugia</taxon>
    </lineage>
</organism>
<accession>A0A0N4T0E0</accession>
<feature type="region of interest" description="Disordered" evidence="2">
    <location>
        <begin position="267"/>
        <end position="294"/>
    </location>
</feature>
<keyword evidence="3" id="KW-0472">Membrane</keyword>
<evidence type="ECO:0000313" key="4">
    <source>
        <dbReference type="EMBL" id="VDN82747.1"/>
    </source>
</evidence>
<dbReference type="EMBL" id="UZAD01000132">
    <property type="protein sequence ID" value="VDN82747.1"/>
    <property type="molecule type" value="Genomic_DNA"/>
</dbReference>
<evidence type="ECO:0000313" key="5">
    <source>
        <dbReference type="Proteomes" id="UP000278627"/>
    </source>
</evidence>
<reference evidence="6" key="1">
    <citation type="submission" date="2017-02" db="UniProtKB">
        <authorList>
            <consortium name="WormBaseParasite"/>
        </authorList>
    </citation>
    <scope>IDENTIFICATION</scope>
</reference>
<gene>
    <name evidence="4" type="ORF">BPAG_LOCUS1561</name>
</gene>
<dbReference type="AlphaFoldDB" id="A0A0N4T0E0"/>
<dbReference type="STRING" id="6280.A0A0N4T0E0"/>
<keyword evidence="5" id="KW-1185">Reference proteome</keyword>
<evidence type="ECO:0000256" key="2">
    <source>
        <dbReference type="SAM" id="MobiDB-lite"/>
    </source>
</evidence>
<evidence type="ECO:0000256" key="3">
    <source>
        <dbReference type="SAM" id="Phobius"/>
    </source>
</evidence>
<feature type="coiled-coil region" evidence="1">
    <location>
        <begin position="78"/>
        <end position="178"/>
    </location>
</feature>
<dbReference type="WBParaSite" id="BPAG_0000158001-mRNA-1">
    <property type="protein sequence ID" value="BPAG_0000158001-mRNA-1"/>
    <property type="gene ID" value="BPAG_0000158001"/>
</dbReference>
<dbReference type="Proteomes" id="UP000278627">
    <property type="component" value="Unassembled WGS sequence"/>
</dbReference>
<feature type="compositionally biased region" description="Polar residues" evidence="2">
    <location>
        <begin position="271"/>
        <end position="283"/>
    </location>
</feature>
<keyword evidence="1" id="KW-0175">Coiled coil</keyword>
<feature type="transmembrane region" description="Helical" evidence="3">
    <location>
        <begin position="20"/>
        <end position="41"/>
    </location>
</feature>
<sequence>MPIFCVIPNLIRLKTPGLVVLPFILISLFSSTTIYIILLACTTTAASSALSLTLIQSSTILLPIIVIFIFLVVLFAVNQNHEDELNSIKERYEKQLAECNDELMRTLDEQRCIHEAEIERLSRSNQIQCANLDSKLAEAEKVLEELIRDKKNLEATLSKDTNEKVAELSKEISSLNTALEIKSTEIKTLRHSNAKLQLKVEEIPLKDIEISKLKHRVRELKILVDQKTNTEKVLTSKFEELQRSARNQAVMSESMLKENDLLRYKIEEMESSTSEGEPNSVKTNCAIKYRSPQS</sequence>